<evidence type="ECO:0000313" key="1">
    <source>
        <dbReference type="EMBL" id="KAI3690303.1"/>
    </source>
</evidence>
<comment type="caution">
    <text evidence="1">The sequence shown here is derived from an EMBL/GenBank/DDBJ whole genome shotgun (WGS) entry which is preliminary data.</text>
</comment>
<reference evidence="1 2" key="2">
    <citation type="journal article" date="2022" name="Mol. Ecol. Resour.">
        <title>The genomes of chicory, endive, great burdock and yacon provide insights into Asteraceae paleo-polyploidization history and plant inulin production.</title>
        <authorList>
            <person name="Fan W."/>
            <person name="Wang S."/>
            <person name="Wang H."/>
            <person name="Wang A."/>
            <person name="Jiang F."/>
            <person name="Liu H."/>
            <person name="Zhao H."/>
            <person name="Xu D."/>
            <person name="Zhang Y."/>
        </authorList>
    </citation>
    <scope>NUCLEOTIDE SEQUENCE [LARGE SCALE GENOMIC DNA]</scope>
    <source>
        <strain evidence="2">cv. Punajuju</strain>
        <tissue evidence="1">Leaves</tissue>
    </source>
</reference>
<organism evidence="1 2">
    <name type="scientific">Cichorium intybus</name>
    <name type="common">Chicory</name>
    <dbReference type="NCBI Taxonomy" id="13427"/>
    <lineage>
        <taxon>Eukaryota</taxon>
        <taxon>Viridiplantae</taxon>
        <taxon>Streptophyta</taxon>
        <taxon>Embryophyta</taxon>
        <taxon>Tracheophyta</taxon>
        <taxon>Spermatophyta</taxon>
        <taxon>Magnoliopsida</taxon>
        <taxon>eudicotyledons</taxon>
        <taxon>Gunneridae</taxon>
        <taxon>Pentapetalae</taxon>
        <taxon>asterids</taxon>
        <taxon>campanulids</taxon>
        <taxon>Asterales</taxon>
        <taxon>Asteraceae</taxon>
        <taxon>Cichorioideae</taxon>
        <taxon>Cichorieae</taxon>
        <taxon>Cichoriinae</taxon>
        <taxon>Cichorium</taxon>
    </lineage>
</organism>
<proteinExistence type="predicted"/>
<accession>A0ACB8YYX3</accession>
<sequence length="110" mass="12800">MNDHHQFVSIATIERSPDQKACEHKEFGEMEAIREDLYPSNVKISETKEAPYLIWVAIDKKPIRFPSPLGGYPRTENQKLLVIFSDNFRGFFLVDLIDIQSSSKQRLFLQ</sequence>
<dbReference type="EMBL" id="CM042017">
    <property type="protein sequence ID" value="KAI3690303.1"/>
    <property type="molecule type" value="Genomic_DNA"/>
</dbReference>
<protein>
    <submittedName>
        <fullName evidence="1">Uncharacterized protein</fullName>
    </submittedName>
</protein>
<evidence type="ECO:0000313" key="2">
    <source>
        <dbReference type="Proteomes" id="UP001055811"/>
    </source>
</evidence>
<name>A0ACB8YYX3_CICIN</name>
<reference evidence="2" key="1">
    <citation type="journal article" date="2022" name="Mol. Ecol. Resour.">
        <title>The genomes of chicory, endive, great burdock and yacon provide insights into Asteraceae palaeo-polyploidization history and plant inulin production.</title>
        <authorList>
            <person name="Fan W."/>
            <person name="Wang S."/>
            <person name="Wang H."/>
            <person name="Wang A."/>
            <person name="Jiang F."/>
            <person name="Liu H."/>
            <person name="Zhao H."/>
            <person name="Xu D."/>
            <person name="Zhang Y."/>
        </authorList>
    </citation>
    <scope>NUCLEOTIDE SEQUENCE [LARGE SCALE GENOMIC DNA]</scope>
    <source>
        <strain evidence="2">cv. Punajuju</strain>
    </source>
</reference>
<keyword evidence="2" id="KW-1185">Reference proteome</keyword>
<gene>
    <name evidence="1" type="ORF">L2E82_48283</name>
</gene>
<dbReference type="Proteomes" id="UP001055811">
    <property type="component" value="Linkage Group LG09"/>
</dbReference>